<keyword evidence="4" id="KW-1185">Reference proteome</keyword>
<dbReference type="Pfam" id="PF01979">
    <property type="entry name" value="Amidohydro_1"/>
    <property type="match status" value="1"/>
</dbReference>
<protein>
    <submittedName>
        <fullName evidence="3">Amidohydrolase family protein</fullName>
    </submittedName>
</protein>
<dbReference type="Gene3D" id="3.20.20.140">
    <property type="entry name" value="Metal-dependent hydrolases"/>
    <property type="match status" value="1"/>
</dbReference>
<dbReference type="EMBL" id="CP051151">
    <property type="protein sequence ID" value="QLY39504.1"/>
    <property type="molecule type" value="Genomic_DNA"/>
</dbReference>
<keyword evidence="1 3" id="KW-0378">Hydrolase</keyword>
<name>A0A7L6N4S0_9MOLU</name>
<evidence type="ECO:0000256" key="1">
    <source>
        <dbReference type="ARBA" id="ARBA00022801"/>
    </source>
</evidence>
<gene>
    <name evidence="3" type="ORF">HF295_00955</name>
</gene>
<evidence type="ECO:0000313" key="3">
    <source>
        <dbReference type="EMBL" id="QLY39504.1"/>
    </source>
</evidence>
<proteinExistence type="predicted"/>
<organism evidence="3 4">
    <name type="scientific">Hujiaoplasma nucleasis</name>
    <dbReference type="NCBI Taxonomy" id="2725268"/>
    <lineage>
        <taxon>Bacteria</taxon>
        <taxon>Bacillati</taxon>
        <taxon>Mycoplasmatota</taxon>
        <taxon>Mollicutes</taxon>
        <taxon>Candidatus Izemoplasmatales</taxon>
        <taxon>Hujiaoplasmataceae</taxon>
        <taxon>Hujiaoplasma</taxon>
    </lineage>
</organism>
<dbReference type="InterPro" id="IPR006680">
    <property type="entry name" value="Amidohydro-rel"/>
</dbReference>
<dbReference type="Proteomes" id="UP000512167">
    <property type="component" value="Chromosome"/>
</dbReference>
<dbReference type="SUPFAM" id="SSF51338">
    <property type="entry name" value="Composite domain of metallo-dependent hydrolases"/>
    <property type="match status" value="1"/>
</dbReference>
<reference evidence="3 4" key="1">
    <citation type="submission" date="2020-04" db="EMBL/GenBank/DDBJ databases">
        <authorList>
            <person name="Zheng R.K."/>
            <person name="Sun C.M."/>
        </authorList>
    </citation>
    <scope>NUCLEOTIDE SEQUENCE [LARGE SCALE GENOMIC DNA]</scope>
    <source>
        <strain evidence="4">zrk29</strain>
    </source>
</reference>
<dbReference type="InterPro" id="IPR032466">
    <property type="entry name" value="Metal_Hydrolase"/>
</dbReference>
<dbReference type="GO" id="GO:0016810">
    <property type="term" value="F:hydrolase activity, acting on carbon-nitrogen (but not peptide) bonds"/>
    <property type="evidence" value="ECO:0007669"/>
    <property type="project" value="InterPro"/>
</dbReference>
<dbReference type="SUPFAM" id="SSF51556">
    <property type="entry name" value="Metallo-dependent hydrolases"/>
    <property type="match status" value="1"/>
</dbReference>
<dbReference type="RefSeq" id="WP_312031974.1">
    <property type="nucleotide sequence ID" value="NZ_CP051151.1"/>
</dbReference>
<accession>A0A7L6N4S0</accession>
<evidence type="ECO:0000313" key="4">
    <source>
        <dbReference type="Proteomes" id="UP000512167"/>
    </source>
</evidence>
<dbReference type="KEGG" id="tbk:HF295_00955"/>
<dbReference type="InterPro" id="IPR011059">
    <property type="entry name" value="Metal-dep_hydrolase_composite"/>
</dbReference>
<feature type="domain" description="Amidohydrolase-related" evidence="2">
    <location>
        <begin position="51"/>
        <end position="398"/>
    </location>
</feature>
<dbReference type="PANTHER" id="PTHR43794:SF11">
    <property type="entry name" value="AMIDOHYDROLASE-RELATED DOMAIN-CONTAINING PROTEIN"/>
    <property type="match status" value="1"/>
</dbReference>
<dbReference type="PANTHER" id="PTHR43794">
    <property type="entry name" value="AMINOHYDROLASE SSNA-RELATED"/>
    <property type="match status" value="1"/>
</dbReference>
<dbReference type="InterPro" id="IPR050287">
    <property type="entry name" value="MTA/SAH_deaminase"/>
</dbReference>
<dbReference type="AlphaFoldDB" id="A0A7L6N4S0"/>
<sequence length="441" mass="50545">MFAITNVRIYDYQKYIDNGFIIFDEHIVEVGLMESFLNKDHYQVIDGQGKIIIPGFISGHTHLYSTFARGLSLDFNPKNFLDILKQMWWKVDHFLDLNMIFYSALMGGIDQLQSGTTALIDHHASYKVNGSLNQIKQALNDVLGMRSVLAFETSDRFDLMAAIKENIDFISENQSPYISGLFGMHASLSLSDDSLKKIGENLRGQGIHIHVGESLLDEERCIEQYGKRVVERLDDFQLINEKSLLVHCTHINDAEIEIIKKRKATIAINPTSNLNNAVGISHVKKFLDAGIRVILGNDGLIQSQAMEYLNTYYLGHLKNESPIGFTLGDLHKIMRNTYDYINERLMTKLGVIEKDCQADLLVIPYEPYTEINSDNVFGHLFFGVFPGLKPQDVFIGGKHLIKDYHLNFEHTEYYEKARQESNKLWNILKKEGKDFEFKNKF</sequence>
<evidence type="ECO:0000259" key="2">
    <source>
        <dbReference type="Pfam" id="PF01979"/>
    </source>
</evidence>
<dbReference type="Gene3D" id="2.30.40.10">
    <property type="entry name" value="Urease, subunit C, domain 1"/>
    <property type="match status" value="1"/>
</dbReference>